<feature type="region of interest" description="Disordered" evidence="1">
    <location>
        <begin position="1"/>
        <end position="46"/>
    </location>
</feature>
<accession>A0A6J4QAH8</accession>
<protein>
    <submittedName>
        <fullName evidence="2">Uncharacterized protein</fullName>
    </submittedName>
</protein>
<reference evidence="2" key="1">
    <citation type="submission" date="2020-02" db="EMBL/GenBank/DDBJ databases">
        <authorList>
            <person name="Meier V. D."/>
        </authorList>
    </citation>
    <scope>NUCLEOTIDE SEQUENCE</scope>
    <source>
        <strain evidence="2">AVDCRST_MAG66</strain>
    </source>
</reference>
<name>A0A6J4QAH8_9PSEU</name>
<evidence type="ECO:0000313" key="2">
    <source>
        <dbReference type="EMBL" id="CAA9432689.1"/>
    </source>
</evidence>
<gene>
    <name evidence="2" type="ORF">AVDCRST_MAG66-3803</name>
</gene>
<evidence type="ECO:0000256" key="1">
    <source>
        <dbReference type="SAM" id="MobiDB-lite"/>
    </source>
</evidence>
<proteinExistence type="predicted"/>
<sequence length="46" mass="5009">MTAQKPSVRCSTVPLPERNVRGGGVIQQTGSWRRSRANSVWGGPSR</sequence>
<organism evidence="2">
    <name type="scientific">uncultured Pseudonocardia sp</name>
    <dbReference type="NCBI Taxonomy" id="211455"/>
    <lineage>
        <taxon>Bacteria</taxon>
        <taxon>Bacillati</taxon>
        <taxon>Actinomycetota</taxon>
        <taxon>Actinomycetes</taxon>
        <taxon>Pseudonocardiales</taxon>
        <taxon>Pseudonocardiaceae</taxon>
        <taxon>Pseudonocardia</taxon>
        <taxon>environmental samples</taxon>
    </lineage>
</organism>
<dbReference type="EMBL" id="CADCUS010000488">
    <property type="protein sequence ID" value="CAA9432689.1"/>
    <property type="molecule type" value="Genomic_DNA"/>
</dbReference>
<dbReference type="AlphaFoldDB" id="A0A6J4QAH8"/>